<dbReference type="InterPro" id="IPR015424">
    <property type="entry name" value="PyrdxlP-dep_Trfase"/>
</dbReference>
<keyword evidence="3 6" id="KW-0032">Aminotransferase</keyword>
<evidence type="ECO:0000256" key="2">
    <source>
        <dbReference type="ARBA" id="ARBA00007441"/>
    </source>
</evidence>
<dbReference type="InterPro" id="IPR050596">
    <property type="entry name" value="AspAT/PAT-like"/>
</dbReference>
<comment type="caution">
    <text evidence="8">The sequence shown here is derived from an EMBL/GenBank/DDBJ whole genome shotgun (WGS) entry which is preliminary data.</text>
</comment>
<dbReference type="PANTHER" id="PTHR46383">
    <property type="entry name" value="ASPARTATE AMINOTRANSFERASE"/>
    <property type="match status" value="1"/>
</dbReference>
<proteinExistence type="inferred from homology"/>
<accession>A0A3D8P6N3</accession>
<dbReference type="AlphaFoldDB" id="A0A3D8P6N3"/>
<dbReference type="Gene3D" id="3.90.1150.10">
    <property type="entry name" value="Aspartate Aminotransferase, domain 1"/>
    <property type="match status" value="1"/>
</dbReference>
<gene>
    <name evidence="8" type="ORF">DXX99_03865</name>
</gene>
<organism evidence="8 9">
    <name type="scientific">Ammonifex thiophilus</name>
    <dbReference type="NCBI Taxonomy" id="444093"/>
    <lineage>
        <taxon>Bacteria</taxon>
        <taxon>Bacillati</taxon>
        <taxon>Bacillota</taxon>
        <taxon>Clostridia</taxon>
        <taxon>Thermoanaerobacterales</taxon>
        <taxon>Thermoanaerobacteraceae</taxon>
        <taxon>Ammonifex</taxon>
    </lineage>
</organism>
<comment type="similarity">
    <text evidence="2 6">Belongs to the class-I pyridoxal-phosphate-dependent aminotransferase family.</text>
</comment>
<dbReference type="Proteomes" id="UP000256329">
    <property type="component" value="Unassembled WGS sequence"/>
</dbReference>
<dbReference type="PROSITE" id="PS00105">
    <property type="entry name" value="AA_TRANSFER_CLASS_1"/>
    <property type="match status" value="1"/>
</dbReference>
<reference evidence="8 9" key="1">
    <citation type="submission" date="2018-08" db="EMBL/GenBank/DDBJ databases">
        <title>Form III RuBisCO-mediated autotrophy in Thermodesulfobium bacteria.</title>
        <authorList>
            <person name="Toshchakov S.V."/>
            <person name="Kublanov I.V."/>
            <person name="Frolov E."/>
            <person name="Bonch-Osmolovskaya E.A."/>
            <person name="Tourova T.P."/>
            <person name="Chernych N.A."/>
            <person name="Lebedinsky A.V."/>
        </authorList>
    </citation>
    <scope>NUCLEOTIDE SEQUENCE [LARGE SCALE GENOMIC DNA]</scope>
    <source>
        <strain evidence="8 9">SR</strain>
    </source>
</reference>
<dbReference type="InterPro" id="IPR004838">
    <property type="entry name" value="NHTrfase_class1_PyrdxlP-BS"/>
</dbReference>
<dbReference type="EMBL" id="QSLN01000003">
    <property type="protein sequence ID" value="RDV83980.1"/>
    <property type="molecule type" value="Genomic_DNA"/>
</dbReference>
<dbReference type="GO" id="GO:0008483">
    <property type="term" value="F:transaminase activity"/>
    <property type="evidence" value="ECO:0007669"/>
    <property type="project" value="UniProtKB-KW"/>
</dbReference>
<comment type="cofactor">
    <cofactor evidence="1 6">
        <name>pyridoxal 5'-phosphate</name>
        <dbReference type="ChEBI" id="CHEBI:597326"/>
    </cofactor>
</comment>
<protein>
    <recommendedName>
        <fullName evidence="6">Aminotransferase</fullName>
        <ecNumber evidence="6">2.6.1.-</ecNumber>
    </recommendedName>
</protein>
<evidence type="ECO:0000256" key="4">
    <source>
        <dbReference type="ARBA" id="ARBA00022679"/>
    </source>
</evidence>
<keyword evidence="5" id="KW-0663">Pyridoxal phosphate</keyword>
<evidence type="ECO:0000256" key="3">
    <source>
        <dbReference type="ARBA" id="ARBA00022576"/>
    </source>
</evidence>
<evidence type="ECO:0000256" key="6">
    <source>
        <dbReference type="RuleBase" id="RU000481"/>
    </source>
</evidence>
<dbReference type="Pfam" id="PF00155">
    <property type="entry name" value="Aminotran_1_2"/>
    <property type="match status" value="1"/>
</dbReference>
<evidence type="ECO:0000256" key="1">
    <source>
        <dbReference type="ARBA" id="ARBA00001933"/>
    </source>
</evidence>
<keyword evidence="9" id="KW-1185">Reference proteome</keyword>
<dbReference type="EC" id="2.6.1.-" evidence="6"/>
<dbReference type="InterPro" id="IPR015422">
    <property type="entry name" value="PyrdxlP-dep_Trfase_small"/>
</dbReference>
<dbReference type="CDD" id="cd00609">
    <property type="entry name" value="AAT_like"/>
    <property type="match status" value="1"/>
</dbReference>
<evidence type="ECO:0000313" key="9">
    <source>
        <dbReference type="Proteomes" id="UP000256329"/>
    </source>
</evidence>
<dbReference type="SUPFAM" id="SSF53383">
    <property type="entry name" value="PLP-dependent transferases"/>
    <property type="match status" value="1"/>
</dbReference>
<dbReference type="GO" id="GO:0006520">
    <property type="term" value="P:amino acid metabolic process"/>
    <property type="evidence" value="ECO:0007669"/>
    <property type="project" value="InterPro"/>
</dbReference>
<dbReference type="PANTHER" id="PTHR46383:SF1">
    <property type="entry name" value="ASPARTATE AMINOTRANSFERASE"/>
    <property type="match status" value="1"/>
</dbReference>
<evidence type="ECO:0000313" key="8">
    <source>
        <dbReference type="EMBL" id="RDV83980.1"/>
    </source>
</evidence>
<dbReference type="PRINTS" id="PR00753">
    <property type="entry name" value="ACCSYNTHASE"/>
</dbReference>
<dbReference type="OrthoDB" id="9803354at2"/>
<dbReference type="InterPro" id="IPR015421">
    <property type="entry name" value="PyrdxlP-dep_Trfase_major"/>
</dbReference>
<dbReference type="InterPro" id="IPR004839">
    <property type="entry name" value="Aminotransferase_I/II_large"/>
</dbReference>
<dbReference type="RefSeq" id="WP_115792199.1">
    <property type="nucleotide sequence ID" value="NZ_QSLN01000003.1"/>
</dbReference>
<keyword evidence="4 6" id="KW-0808">Transferase</keyword>
<name>A0A3D8P6N3_9THEO</name>
<evidence type="ECO:0000256" key="5">
    <source>
        <dbReference type="ARBA" id="ARBA00022898"/>
    </source>
</evidence>
<sequence length="398" mass="43935">MRGLAERAQKLSPSPTLSVDTKAKELLRQGEKVINFGAGEPDFDTPEHIKEAAKRALDQGFTKYTPVAGILPLREAICEKLYRDNQLEYSPDEIVVSCGAKHSLYNALQVLLNPGDEVIIPVPYWTSYPEQVKLAGGVPVFVPTTPENDFKLRPEDLRAAVTPRTRLLILNSPANPTGSVYRREELIGLAEVALEADLWILSDEIYEKLIYDGMEHVSIAALDPEVKKRTVVVNGVSKAYAMTGWRIGYAAAPRPVAQAMINLQSHSTSNPASVAQAAALAALKGPQEPVESMRQAFQKRRDFIWQHLNSLPGVRCPKPLGAFYVFPEVSGLLGRRLKGREIASASDLALFLLEEIKVATVAGAAFGDDHYLRFSYALRLEDIEEGMQRFKELLEAAL</sequence>
<dbReference type="GO" id="GO:0030170">
    <property type="term" value="F:pyridoxal phosphate binding"/>
    <property type="evidence" value="ECO:0007669"/>
    <property type="project" value="InterPro"/>
</dbReference>
<feature type="domain" description="Aminotransferase class I/classII large" evidence="7">
    <location>
        <begin position="32"/>
        <end position="389"/>
    </location>
</feature>
<dbReference type="Gene3D" id="3.40.640.10">
    <property type="entry name" value="Type I PLP-dependent aspartate aminotransferase-like (Major domain)"/>
    <property type="match status" value="1"/>
</dbReference>
<evidence type="ECO:0000259" key="7">
    <source>
        <dbReference type="Pfam" id="PF00155"/>
    </source>
</evidence>
<dbReference type="FunFam" id="3.40.640.10:FF:000033">
    <property type="entry name" value="Aspartate aminotransferase"/>
    <property type="match status" value="1"/>
</dbReference>